<accession>A0A4C1W570</accession>
<sequence length="93" mass="10389">MPFIRKIFEFNKLNVAEPRIGEKISCRESEILAPQRGPKRLSQSGELESFEEVGRLMLVSLSVLIALSLRPSIRLVVDFDFASAHGFSLDTGP</sequence>
<name>A0A4C1W570_EUMVA</name>
<reference evidence="1 2" key="1">
    <citation type="journal article" date="2019" name="Commun. Biol.">
        <title>The bagworm genome reveals a unique fibroin gene that provides high tensile strength.</title>
        <authorList>
            <person name="Kono N."/>
            <person name="Nakamura H."/>
            <person name="Ohtoshi R."/>
            <person name="Tomita M."/>
            <person name="Numata K."/>
            <person name="Arakawa K."/>
        </authorList>
    </citation>
    <scope>NUCLEOTIDE SEQUENCE [LARGE SCALE GENOMIC DNA]</scope>
</reference>
<keyword evidence="2" id="KW-1185">Reference proteome</keyword>
<organism evidence="1 2">
    <name type="scientific">Eumeta variegata</name>
    <name type="common">Bagworm moth</name>
    <name type="synonym">Eumeta japonica</name>
    <dbReference type="NCBI Taxonomy" id="151549"/>
    <lineage>
        <taxon>Eukaryota</taxon>
        <taxon>Metazoa</taxon>
        <taxon>Ecdysozoa</taxon>
        <taxon>Arthropoda</taxon>
        <taxon>Hexapoda</taxon>
        <taxon>Insecta</taxon>
        <taxon>Pterygota</taxon>
        <taxon>Neoptera</taxon>
        <taxon>Endopterygota</taxon>
        <taxon>Lepidoptera</taxon>
        <taxon>Glossata</taxon>
        <taxon>Ditrysia</taxon>
        <taxon>Tineoidea</taxon>
        <taxon>Psychidae</taxon>
        <taxon>Oiketicinae</taxon>
        <taxon>Eumeta</taxon>
    </lineage>
</organism>
<gene>
    <name evidence="1" type="ORF">EVAR_28047_1</name>
</gene>
<protein>
    <submittedName>
        <fullName evidence="1">Uncharacterized protein</fullName>
    </submittedName>
</protein>
<evidence type="ECO:0000313" key="1">
    <source>
        <dbReference type="EMBL" id="GBP46468.1"/>
    </source>
</evidence>
<evidence type="ECO:0000313" key="2">
    <source>
        <dbReference type="Proteomes" id="UP000299102"/>
    </source>
</evidence>
<dbReference type="EMBL" id="BGZK01000484">
    <property type="protein sequence ID" value="GBP46468.1"/>
    <property type="molecule type" value="Genomic_DNA"/>
</dbReference>
<comment type="caution">
    <text evidence="1">The sequence shown here is derived from an EMBL/GenBank/DDBJ whole genome shotgun (WGS) entry which is preliminary data.</text>
</comment>
<dbReference type="Proteomes" id="UP000299102">
    <property type="component" value="Unassembled WGS sequence"/>
</dbReference>
<proteinExistence type="predicted"/>
<dbReference type="AlphaFoldDB" id="A0A4C1W570"/>